<dbReference type="OrthoDB" id="6705595at2"/>
<comment type="caution">
    <text evidence="1">The sequence shown here is derived from an EMBL/GenBank/DDBJ whole genome shotgun (WGS) entry which is preliminary data.</text>
</comment>
<gene>
    <name evidence="1" type="ORF">P255_02346</name>
</gene>
<dbReference type="AlphaFoldDB" id="V2VRN0"/>
<dbReference type="Proteomes" id="UP000018418">
    <property type="component" value="Unassembled WGS sequence"/>
</dbReference>
<dbReference type="EMBL" id="AYEU01000007">
    <property type="protein sequence ID" value="ESK50369.1"/>
    <property type="molecule type" value="Genomic_DNA"/>
</dbReference>
<protein>
    <submittedName>
        <fullName evidence="1">Uncharacterized protein</fullName>
    </submittedName>
</protein>
<evidence type="ECO:0000313" key="2">
    <source>
        <dbReference type="Proteomes" id="UP000018418"/>
    </source>
</evidence>
<name>V2VRN0_9GAMM</name>
<sequence>MLKLQEFLQEKVRYDQLNLDELIELANHHTDQETKEYRMLELALNQILTQYLNKAKNYISK</sequence>
<proteinExistence type="predicted"/>
<reference evidence="1 2" key="1">
    <citation type="submission" date="2013-10" db="EMBL/GenBank/DDBJ databases">
        <title>The Genome Sequence of Acinetobacter brisouii CIP 110357.</title>
        <authorList>
            <consortium name="The Broad Institute Genomics Platform"/>
            <consortium name="The Broad Institute Genome Sequencing Center for Infectious Disease"/>
            <person name="Cerqueira G."/>
            <person name="Feldgarden M."/>
            <person name="Courvalin P."/>
            <person name="Grillot-Courvalin C."/>
            <person name="Clermont D."/>
            <person name="Rocha E."/>
            <person name="Yoon E.-J."/>
            <person name="Nemec A."/>
            <person name="Young S.K."/>
            <person name="Zeng Q."/>
            <person name="Gargeya S."/>
            <person name="Fitzgerald M."/>
            <person name="Abouelleil A."/>
            <person name="Alvarado L."/>
            <person name="Berlin A.M."/>
            <person name="Chapman S.B."/>
            <person name="Gainer-Dewar J."/>
            <person name="Goldberg J."/>
            <person name="Gnerre S."/>
            <person name="Griggs A."/>
            <person name="Gujja S."/>
            <person name="Hansen M."/>
            <person name="Howarth C."/>
            <person name="Imamovic A."/>
            <person name="Ireland A."/>
            <person name="Larimer J."/>
            <person name="McCowan C."/>
            <person name="Murphy C."/>
            <person name="Pearson M."/>
            <person name="Poon T.W."/>
            <person name="Priest M."/>
            <person name="Roberts A."/>
            <person name="Saif S."/>
            <person name="Shea T."/>
            <person name="Sykes S."/>
            <person name="Wortman J."/>
            <person name="Nusbaum C."/>
            <person name="Birren B."/>
        </authorList>
    </citation>
    <scope>NUCLEOTIDE SEQUENCE [LARGE SCALE GENOMIC DNA]</scope>
    <source>
        <strain evidence="1 2">CIP 110357</strain>
    </source>
</reference>
<dbReference type="PATRIC" id="fig|1341683.3.peg.2323"/>
<dbReference type="STRING" id="396323.VH98_12775"/>
<dbReference type="HOGENOM" id="CLU_208848_0_0_6"/>
<keyword evidence="2" id="KW-1185">Reference proteome</keyword>
<organism evidence="1 2">
    <name type="scientific">Acinetobacter brisouii CIP 110357</name>
    <dbReference type="NCBI Taxonomy" id="1341683"/>
    <lineage>
        <taxon>Bacteria</taxon>
        <taxon>Pseudomonadati</taxon>
        <taxon>Pseudomonadota</taxon>
        <taxon>Gammaproteobacteria</taxon>
        <taxon>Moraxellales</taxon>
        <taxon>Moraxellaceae</taxon>
        <taxon>Acinetobacter</taxon>
    </lineage>
</organism>
<dbReference type="RefSeq" id="WP_004902464.1">
    <property type="nucleotide sequence ID" value="NZ_BBTI01000006.1"/>
</dbReference>
<evidence type="ECO:0000313" key="1">
    <source>
        <dbReference type="EMBL" id="ESK50369.1"/>
    </source>
</evidence>
<accession>V2VRN0</accession>